<accession>A0A1M6M8E9</accession>
<organism evidence="1 2">
    <name type="scientific">Pseudozobellia thermophila</name>
    <dbReference type="NCBI Taxonomy" id="192903"/>
    <lineage>
        <taxon>Bacteria</taxon>
        <taxon>Pseudomonadati</taxon>
        <taxon>Bacteroidota</taxon>
        <taxon>Flavobacteriia</taxon>
        <taxon>Flavobacteriales</taxon>
        <taxon>Flavobacteriaceae</taxon>
        <taxon>Pseudozobellia</taxon>
    </lineage>
</organism>
<name>A0A1M6M8E9_9FLAO</name>
<dbReference type="OrthoDB" id="1438726at2"/>
<reference evidence="2" key="1">
    <citation type="submission" date="2016-11" db="EMBL/GenBank/DDBJ databases">
        <authorList>
            <person name="Varghese N."/>
            <person name="Submissions S."/>
        </authorList>
    </citation>
    <scope>NUCLEOTIDE SEQUENCE [LARGE SCALE GENOMIC DNA]</scope>
    <source>
        <strain evidence="2">DSM 19858</strain>
    </source>
</reference>
<keyword evidence="2" id="KW-1185">Reference proteome</keyword>
<dbReference type="RefSeq" id="WP_139278134.1">
    <property type="nucleotide sequence ID" value="NZ_FQYU01000009.1"/>
</dbReference>
<gene>
    <name evidence="1" type="ORF">SAMN04488513_10936</name>
</gene>
<proteinExistence type="predicted"/>
<dbReference type="Proteomes" id="UP000184543">
    <property type="component" value="Unassembled WGS sequence"/>
</dbReference>
<dbReference type="STRING" id="192903.SAMN04488513_10936"/>
<evidence type="ECO:0000313" key="2">
    <source>
        <dbReference type="Proteomes" id="UP000184543"/>
    </source>
</evidence>
<sequence>MRTIFGKYLVLLFVVLFNLGGLGHPNTFGADQANGPTAFTLDRFQEHGHLSRGHNAEISEGICDRIFHNIIAEINNPQKKEESGEVSDDSPLQKYSSGGFLAVFFYARLSAMLHGKLKHFSHQDIFSFYPPFRRYIRFEVFRI</sequence>
<evidence type="ECO:0000313" key="1">
    <source>
        <dbReference type="EMBL" id="SHJ79670.1"/>
    </source>
</evidence>
<protein>
    <submittedName>
        <fullName evidence="1">Uncharacterized protein</fullName>
    </submittedName>
</protein>
<dbReference type="AlphaFoldDB" id="A0A1M6M8E9"/>
<dbReference type="EMBL" id="FQYU01000009">
    <property type="protein sequence ID" value="SHJ79670.1"/>
    <property type="molecule type" value="Genomic_DNA"/>
</dbReference>